<gene>
    <name evidence="3" type="ORF">E8P82_12380</name>
</gene>
<accession>A0A4S5E1A0</accession>
<evidence type="ECO:0000313" key="4">
    <source>
        <dbReference type="Proteomes" id="UP000305233"/>
    </source>
</evidence>
<sequence>DATHRKHAIIEQVNADLKDSALAHLPSGHFGANSAWLVTAVMAYNLTRAAGVLAAGTFRKARTATIRRTLINVPARTASSARRIRLHLPQAWPWHQAWEKLFAAVHPPPQRP</sequence>
<dbReference type="Pfam" id="PF13701">
    <property type="entry name" value="DDE_Tnp_1_4"/>
    <property type="match status" value="1"/>
</dbReference>
<name>A0A4S5E1A0_9MICC</name>
<dbReference type="InterPro" id="IPR025668">
    <property type="entry name" value="Tnp_DDE_dom"/>
</dbReference>
<keyword evidence="1" id="KW-1133">Transmembrane helix</keyword>
<dbReference type="EMBL" id="SSWH01000012">
    <property type="protein sequence ID" value="THJ65107.1"/>
    <property type="molecule type" value="Genomic_DNA"/>
</dbReference>
<evidence type="ECO:0000313" key="3">
    <source>
        <dbReference type="EMBL" id="THJ65107.1"/>
    </source>
</evidence>
<reference evidence="3 4" key="1">
    <citation type="submission" date="2019-04" db="EMBL/GenBank/DDBJ databases">
        <authorList>
            <person name="Liu Q."/>
            <person name="Xin Y.-H."/>
        </authorList>
    </citation>
    <scope>NUCLEOTIDE SEQUENCE [LARGE SCALE GENOMIC DNA]</scope>
    <source>
        <strain evidence="3 4">AM23</strain>
    </source>
</reference>
<comment type="caution">
    <text evidence="3">The sequence shown here is derived from an EMBL/GenBank/DDBJ whole genome shotgun (WGS) entry which is preliminary data.</text>
</comment>
<feature type="domain" description="Transposase DDE" evidence="2">
    <location>
        <begin position="10"/>
        <end position="106"/>
    </location>
</feature>
<dbReference type="RefSeq" id="WP_211096874.1">
    <property type="nucleotide sequence ID" value="NZ_SSWH01000012.1"/>
</dbReference>
<keyword evidence="4" id="KW-1185">Reference proteome</keyword>
<keyword evidence="1" id="KW-0472">Membrane</keyword>
<protein>
    <submittedName>
        <fullName evidence="3">IS1380 family transposase</fullName>
    </submittedName>
</protein>
<evidence type="ECO:0000259" key="2">
    <source>
        <dbReference type="Pfam" id="PF13701"/>
    </source>
</evidence>
<dbReference type="AlphaFoldDB" id="A0A4S5E1A0"/>
<evidence type="ECO:0000256" key="1">
    <source>
        <dbReference type="SAM" id="Phobius"/>
    </source>
</evidence>
<proteinExistence type="predicted"/>
<keyword evidence="1" id="KW-0812">Transmembrane</keyword>
<dbReference type="Proteomes" id="UP000305233">
    <property type="component" value="Unassembled WGS sequence"/>
</dbReference>
<organism evidence="3 4">
    <name type="scientific">Arthrobacter echini</name>
    <dbReference type="NCBI Taxonomy" id="1529066"/>
    <lineage>
        <taxon>Bacteria</taxon>
        <taxon>Bacillati</taxon>
        <taxon>Actinomycetota</taxon>
        <taxon>Actinomycetes</taxon>
        <taxon>Micrococcales</taxon>
        <taxon>Micrococcaceae</taxon>
        <taxon>Arthrobacter</taxon>
    </lineage>
</organism>
<feature type="non-terminal residue" evidence="3">
    <location>
        <position position="1"/>
    </location>
</feature>
<feature type="transmembrane region" description="Helical" evidence="1">
    <location>
        <begin position="35"/>
        <end position="58"/>
    </location>
</feature>